<keyword evidence="1" id="KW-0802">TPR repeat</keyword>
<feature type="domain" description="HTH cro/C1-type" evidence="2">
    <location>
        <begin position="7"/>
        <end position="60"/>
    </location>
</feature>
<sequence>MHIGEKIRQLRMMKNMRQSELVEGICSVAYLSRIENGKTKPSAPFIRAVCQKLGIVPDDICDDDSNKKKQRIANIISQYKKTRILNETDEYLLKISLFESHLLDTRINIYTILIRHYLTDNRISEAQQVFQLSKKSVPDEVPPDLTIEFFYYYLNCGNIFFSTQDYIKATHYYELAERLSNRVGEKDLAILFYNLSLVKQHLSQDKTICLHYSQKSLDIHKKLGNEVDQAKVLITKATQYNLNHQYNQAIKCLDEALEIVLKTENVNFLGMIEYNYGRAYQSKGEIDTAIKHYETCLQLRSKIGAEQPKVHTYRELILIYMERKDLGKVDQYLKEGLRIAETYQQWYHYVEFHMFKALLYKSHFQEQLYEKETQRLIDMAVEKNQLNLAKKMAHDLGRHYYEKNAYKKAADFYDMALRFEALLHAPTTLADSES</sequence>
<feature type="repeat" description="TPR" evidence="1">
    <location>
        <begin position="270"/>
        <end position="303"/>
    </location>
</feature>
<dbReference type="CDD" id="cd00093">
    <property type="entry name" value="HTH_XRE"/>
    <property type="match status" value="1"/>
</dbReference>
<accession>A0AA45WPJ2</accession>
<dbReference type="InterPro" id="IPR010982">
    <property type="entry name" value="Lambda_DNA-bd_dom_sf"/>
</dbReference>
<keyword evidence="4" id="KW-1185">Reference proteome</keyword>
<dbReference type="GO" id="GO:0003677">
    <property type="term" value="F:DNA binding"/>
    <property type="evidence" value="ECO:0007669"/>
    <property type="project" value="InterPro"/>
</dbReference>
<protein>
    <submittedName>
        <fullName evidence="3">Tetratricopeptide repeat-containing protein</fullName>
    </submittedName>
</protein>
<dbReference type="PROSITE" id="PS50943">
    <property type="entry name" value="HTH_CROC1"/>
    <property type="match status" value="1"/>
</dbReference>
<dbReference type="InterPro" id="IPR019734">
    <property type="entry name" value="TPR_rpt"/>
</dbReference>
<dbReference type="Pfam" id="PF01381">
    <property type="entry name" value="HTH_3"/>
    <property type="match status" value="1"/>
</dbReference>
<name>A0AA45WPJ2_9BACL</name>
<dbReference type="PANTHER" id="PTHR37038:SF14">
    <property type="entry name" value="TRANSCRIPTIONAL ACTIVATOR"/>
    <property type="match status" value="1"/>
</dbReference>
<evidence type="ECO:0000313" key="3">
    <source>
        <dbReference type="EMBL" id="SMP22125.1"/>
    </source>
</evidence>
<dbReference type="InterPro" id="IPR053163">
    <property type="entry name" value="HTH-type_regulator_Rgg"/>
</dbReference>
<dbReference type="SUPFAM" id="SSF47413">
    <property type="entry name" value="lambda repressor-like DNA-binding domains"/>
    <property type="match status" value="1"/>
</dbReference>
<gene>
    <name evidence="3" type="ORF">SAMN06265361_10414</name>
</gene>
<dbReference type="PROSITE" id="PS50005">
    <property type="entry name" value="TPR"/>
    <property type="match status" value="1"/>
</dbReference>
<dbReference type="Gene3D" id="1.25.40.10">
    <property type="entry name" value="Tetratricopeptide repeat domain"/>
    <property type="match status" value="1"/>
</dbReference>
<dbReference type="InterPro" id="IPR001387">
    <property type="entry name" value="Cro/C1-type_HTH"/>
</dbReference>
<dbReference type="SMART" id="SM00530">
    <property type="entry name" value="HTH_XRE"/>
    <property type="match status" value="1"/>
</dbReference>
<dbReference type="Proteomes" id="UP001157946">
    <property type="component" value="Unassembled WGS sequence"/>
</dbReference>
<proteinExistence type="predicted"/>
<dbReference type="AlphaFoldDB" id="A0AA45WPJ2"/>
<organism evidence="3 4">
    <name type="scientific">Laceyella tengchongensis</name>
    <dbReference type="NCBI Taxonomy" id="574699"/>
    <lineage>
        <taxon>Bacteria</taxon>
        <taxon>Bacillati</taxon>
        <taxon>Bacillota</taxon>
        <taxon>Bacilli</taxon>
        <taxon>Bacillales</taxon>
        <taxon>Thermoactinomycetaceae</taxon>
        <taxon>Laceyella</taxon>
    </lineage>
</organism>
<dbReference type="SUPFAM" id="SSF48452">
    <property type="entry name" value="TPR-like"/>
    <property type="match status" value="2"/>
</dbReference>
<evidence type="ECO:0000256" key="1">
    <source>
        <dbReference type="PROSITE-ProRule" id="PRU00339"/>
    </source>
</evidence>
<dbReference type="RefSeq" id="WP_106342987.1">
    <property type="nucleotide sequence ID" value="NZ_FXTU01000004.1"/>
</dbReference>
<dbReference type="Gene3D" id="1.10.260.40">
    <property type="entry name" value="lambda repressor-like DNA-binding domains"/>
    <property type="match status" value="1"/>
</dbReference>
<evidence type="ECO:0000313" key="4">
    <source>
        <dbReference type="Proteomes" id="UP001157946"/>
    </source>
</evidence>
<reference evidence="3" key="1">
    <citation type="submission" date="2017-05" db="EMBL/GenBank/DDBJ databases">
        <authorList>
            <person name="Varghese N."/>
            <person name="Submissions S."/>
        </authorList>
    </citation>
    <scope>NUCLEOTIDE SEQUENCE</scope>
    <source>
        <strain evidence="3">DSM 45262</strain>
    </source>
</reference>
<comment type="caution">
    <text evidence="3">The sequence shown here is derived from an EMBL/GenBank/DDBJ whole genome shotgun (WGS) entry which is preliminary data.</text>
</comment>
<dbReference type="SMART" id="SM00028">
    <property type="entry name" value="TPR"/>
    <property type="match status" value="4"/>
</dbReference>
<evidence type="ECO:0000259" key="2">
    <source>
        <dbReference type="PROSITE" id="PS50943"/>
    </source>
</evidence>
<dbReference type="InterPro" id="IPR011990">
    <property type="entry name" value="TPR-like_helical_dom_sf"/>
</dbReference>
<dbReference type="EMBL" id="FXTU01000004">
    <property type="protein sequence ID" value="SMP22125.1"/>
    <property type="molecule type" value="Genomic_DNA"/>
</dbReference>
<dbReference type="PANTHER" id="PTHR37038">
    <property type="entry name" value="TRANSCRIPTIONAL REGULATOR-RELATED"/>
    <property type="match status" value="1"/>
</dbReference>